<feature type="chain" id="PRO_5011612655" description="DUF4252 domain-containing protein" evidence="1">
    <location>
        <begin position="23"/>
        <end position="180"/>
    </location>
</feature>
<dbReference type="PROSITE" id="PS51257">
    <property type="entry name" value="PROKAR_LIPOPROTEIN"/>
    <property type="match status" value="1"/>
</dbReference>
<evidence type="ECO:0000313" key="3">
    <source>
        <dbReference type="Proteomes" id="UP000199559"/>
    </source>
</evidence>
<dbReference type="STRING" id="1144750.SAMN05443431_105247"/>
<evidence type="ECO:0000256" key="1">
    <source>
        <dbReference type="SAM" id="SignalP"/>
    </source>
</evidence>
<evidence type="ECO:0000313" key="2">
    <source>
        <dbReference type="EMBL" id="SFJ24340.1"/>
    </source>
</evidence>
<keyword evidence="1" id="KW-0732">Signal</keyword>
<name>A0A1I3PSI1_9FLAO</name>
<organism evidence="2 3">
    <name type="scientific">Olleya namhaensis</name>
    <dbReference type="NCBI Taxonomy" id="1144750"/>
    <lineage>
        <taxon>Bacteria</taxon>
        <taxon>Pseudomonadati</taxon>
        <taxon>Bacteroidota</taxon>
        <taxon>Flavobacteriia</taxon>
        <taxon>Flavobacteriales</taxon>
        <taxon>Flavobacteriaceae</taxon>
    </lineage>
</organism>
<feature type="signal peptide" evidence="1">
    <location>
        <begin position="1"/>
        <end position="22"/>
    </location>
</feature>
<dbReference type="Pfam" id="PF14060">
    <property type="entry name" value="DUF4252"/>
    <property type="match status" value="1"/>
</dbReference>
<reference evidence="3" key="1">
    <citation type="submission" date="2016-10" db="EMBL/GenBank/DDBJ databases">
        <authorList>
            <person name="Varghese N."/>
            <person name="Submissions S."/>
        </authorList>
    </citation>
    <scope>NUCLEOTIDE SEQUENCE [LARGE SCALE GENOMIC DNA]</scope>
    <source>
        <strain evidence="3">DSM 28881</strain>
    </source>
</reference>
<dbReference type="RefSeq" id="WP_090839998.1">
    <property type="nucleotide sequence ID" value="NZ_CANKYB010000005.1"/>
</dbReference>
<dbReference type="Proteomes" id="UP000199559">
    <property type="component" value="Unassembled WGS sequence"/>
</dbReference>
<sequence>MKKTLFIISLFTLFFSCGSASFQGFYNAHKTDLGATSFQVPNFMKALLSSVSVQTKSVIGNLQDLKYIQLEQVSEQRRASVISEMNAVTNSGFTDMFRKNEVAETRIISVKERGNILTDVIIFNSNNLKTTAFYLKGSFDPDKIKVLSEAKNFDAFSQDLLQSYKSNSNMTISPSFNPNN</sequence>
<evidence type="ECO:0008006" key="4">
    <source>
        <dbReference type="Google" id="ProtNLM"/>
    </source>
</evidence>
<dbReference type="AlphaFoldDB" id="A0A1I3PSI1"/>
<dbReference type="InterPro" id="IPR025348">
    <property type="entry name" value="DUF4252"/>
</dbReference>
<protein>
    <recommendedName>
        <fullName evidence="4">DUF4252 domain-containing protein</fullName>
    </recommendedName>
</protein>
<accession>A0A1I3PSI1</accession>
<keyword evidence="3" id="KW-1185">Reference proteome</keyword>
<dbReference type="EMBL" id="FORM01000005">
    <property type="protein sequence ID" value="SFJ24340.1"/>
    <property type="molecule type" value="Genomic_DNA"/>
</dbReference>
<proteinExistence type="predicted"/>
<gene>
    <name evidence="2" type="ORF">SAMN05443431_105247</name>
</gene>